<dbReference type="Proteomes" id="UP001154420">
    <property type="component" value="Unassembled WGS sequence"/>
</dbReference>
<dbReference type="Pfam" id="PF04883">
    <property type="entry name" value="HK97-gp10_like"/>
    <property type="match status" value="1"/>
</dbReference>
<dbReference type="EMBL" id="QZDT01000080">
    <property type="protein sequence ID" value="NBJ95330.1"/>
    <property type="molecule type" value="Genomic_DNA"/>
</dbReference>
<organism evidence="1 2">
    <name type="scientific">Parablautia muri</name>
    <dbReference type="NCBI Taxonomy" id="2320879"/>
    <lineage>
        <taxon>Bacteria</taxon>
        <taxon>Bacillati</taxon>
        <taxon>Bacillota</taxon>
        <taxon>Clostridia</taxon>
        <taxon>Lachnospirales</taxon>
        <taxon>Lachnospiraceae</taxon>
        <taxon>Parablautia</taxon>
    </lineage>
</organism>
<evidence type="ECO:0000313" key="2">
    <source>
        <dbReference type="Proteomes" id="UP001154420"/>
    </source>
</evidence>
<protein>
    <submittedName>
        <fullName evidence="1">HK97 gp10 family phage protein</fullName>
    </submittedName>
</protein>
<gene>
    <name evidence="1" type="ORF">D5281_23030</name>
</gene>
<reference evidence="1" key="1">
    <citation type="submission" date="2018-09" db="EMBL/GenBank/DDBJ databases">
        <title>Murine metabolic-syndrome-specific gut microbial biobank.</title>
        <authorList>
            <person name="Liu C."/>
        </authorList>
    </citation>
    <scope>NUCLEOTIDE SEQUENCE</scope>
    <source>
        <strain evidence="1">D42-62</strain>
    </source>
</reference>
<accession>A0A9X5BJZ7</accession>
<dbReference type="AlphaFoldDB" id="A0A9X5BJZ7"/>
<dbReference type="InterPro" id="IPR010064">
    <property type="entry name" value="HK97-gp10_tail"/>
</dbReference>
<dbReference type="OrthoDB" id="1696709at2"/>
<name>A0A9X5BJZ7_9FIRM</name>
<evidence type="ECO:0000313" key="1">
    <source>
        <dbReference type="EMBL" id="NBJ95330.1"/>
    </source>
</evidence>
<sequence>MAGKSVGIDSFATVLEQSLSDYGISTAANVKAAVTKAGEAVKDQIQSTAPRDTGRYAKSWSADTVKETASSKAVVVHSKKQYRLTHLLEFGHAKRGGGRTKAQPHIAPAEKAGFELLLSEVEKGVKG</sequence>
<comment type="caution">
    <text evidence="1">The sequence shown here is derived from an EMBL/GenBank/DDBJ whole genome shotgun (WGS) entry which is preliminary data.</text>
</comment>
<keyword evidence="2" id="KW-1185">Reference proteome</keyword>
<proteinExistence type="predicted"/>